<dbReference type="InterPro" id="IPR050832">
    <property type="entry name" value="Bact_Acetyltransf"/>
</dbReference>
<reference evidence="4 5" key="1">
    <citation type="submission" date="2013-09" db="EMBL/GenBank/DDBJ databases">
        <title>Genome sequencing of Arenimonas composti.</title>
        <authorList>
            <person name="Chen F."/>
            <person name="Wang G."/>
        </authorList>
    </citation>
    <scope>NUCLEOTIDE SEQUENCE [LARGE SCALE GENOMIC DNA]</scope>
    <source>
        <strain evidence="4 5">TR7-09</strain>
    </source>
</reference>
<dbReference type="OrthoDB" id="9796171at2"/>
<sequence length="318" mass="35293">MIPTGFHVQPADFQTDQADLRSVRETVFVLEQGVPADMEEDAFDASAWHVIARDEAGRAIGTGRLTREKKIGRMAVLPEWRGRGVGDALLIALLDHARHLGWSEVGLHAQVTAEAFYARHGFQPCGERFDEAGIQHQAMRLELTPMPAPERRVPVRGPSVPAQPVTDLREAIAAVLALVKAARREILIYTRDLEPALYGDAQVLEALREFAIAGRGGVVRILLQEPVSLASSGHPLMAMAQRLSTVFQFRTPVDPIDHQYPSAFLANDHDGFLFRVLGSRWDGDWSPAQAAHTRQLQEHFGNVWERSREVSELRALGI</sequence>
<dbReference type="STRING" id="1121013.GCA_000426365_00274"/>
<dbReference type="GO" id="GO:0016747">
    <property type="term" value="F:acyltransferase activity, transferring groups other than amino-acyl groups"/>
    <property type="evidence" value="ECO:0007669"/>
    <property type="project" value="InterPro"/>
</dbReference>
<dbReference type="Gene3D" id="3.40.630.30">
    <property type="match status" value="1"/>
</dbReference>
<dbReference type="eggNOG" id="COG2153">
    <property type="taxonomic scope" value="Bacteria"/>
</dbReference>
<feature type="domain" description="N-acetyltransferase" evidence="3">
    <location>
        <begin position="6"/>
        <end position="144"/>
    </location>
</feature>
<keyword evidence="1" id="KW-0808">Transferase</keyword>
<dbReference type="RefSeq" id="WP_026815827.1">
    <property type="nucleotide sequence ID" value="NZ_AUFF01000001.1"/>
</dbReference>
<evidence type="ECO:0000256" key="2">
    <source>
        <dbReference type="ARBA" id="ARBA00023315"/>
    </source>
</evidence>
<dbReference type="Pfam" id="PF25559">
    <property type="entry name" value="DUF7931"/>
    <property type="match status" value="1"/>
</dbReference>
<dbReference type="SUPFAM" id="SSF55729">
    <property type="entry name" value="Acyl-CoA N-acyltransferases (Nat)"/>
    <property type="match status" value="1"/>
</dbReference>
<dbReference type="Proteomes" id="UP000029391">
    <property type="component" value="Unassembled WGS sequence"/>
</dbReference>
<evidence type="ECO:0000313" key="4">
    <source>
        <dbReference type="EMBL" id="KFN50872.1"/>
    </source>
</evidence>
<dbReference type="PANTHER" id="PTHR43877">
    <property type="entry name" value="AMINOALKYLPHOSPHONATE N-ACETYLTRANSFERASE-RELATED-RELATED"/>
    <property type="match status" value="1"/>
</dbReference>
<protein>
    <recommendedName>
        <fullName evidence="3">N-acetyltransferase domain-containing protein</fullName>
    </recommendedName>
</protein>
<comment type="caution">
    <text evidence="4">The sequence shown here is derived from an EMBL/GenBank/DDBJ whole genome shotgun (WGS) entry which is preliminary data.</text>
</comment>
<dbReference type="PROSITE" id="PS51186">
    <property type="entry name" value="GNAT"/>
    <property type="match status" value="1"/>
</dbReference>
<dbReference type="PANTHER" id="PTHR43877:SF1">
    <property type="entry name" value="ACETYLTRANSFERASE"/>
    <property type="match status" value="1"/>
</dbReference>
<dbReference type="InterPro" id="IPR000182">
    <property type="entry name" value="GNAT_dom"/>
</dbReference>
<dbReference type="EMBL" id="AWXU01000014">
    <property type="protein sequence ID" value="KFN50872.1"/>
    <property type="molecule type" value="Genomic_DNA"/>
</dbReference>
<keyword evidence="2" id="KW-0012">Acyltransferase</keyword>
<dbReference type="Pfam" id="PF13673">
    <property type="entry name" value="Acetyltransf_10"/>
    <property type="match status" value="1"/>
</dbReference>
<dbReference type="InterPro" id="IPR016181">
    <property type="entry name" value="Acyl_CoA_acyltransferase"/>
</dbReference>
<keyword evidence="5" id="KW-1185">Reference proteome</keyword>
<dbReference type="AlphaFoldDB" id="A0A091BH60"/>
<evidence type="ECO:0000259" key="3">
    <source>
        <dbReference type="PROSITE" id="PS51186"/>
    </source>
</evidence>
<accession>A0A091BH60</accession>
<dbReference type="InterPro" id="IPR057691">
    <property type="entry name" value="DUF7931"/>
</dbReference>
<dbReference type="SUPFAM" id="SSF56024">
    <property type="entry name" value="Phospholipase D/nuclease"/>
    <property type="match status" value="1"/>
</dbReference>
<dbReference type="CDD" id="cd04301">
    <property type="entry name" value="NAT_SF"/>
    <property type="match status" value="1"/>
</dbReference>
<evidence type="ECO:0000313" key="5">
    <source>
        <dbReference type="Proteomes" id="UP000029391"/>
    </source>
</evidence>
<organism evidence="4 5">
    <name type="scientific">Arenimonas composti TR7-09 = DSM 18010</name>
    <dbReference type="NCBI Taxonomy" id="1121013"/>
    <lineage>
        <taxon>Bacteria</taxon>
        <taxon>Pseudomonadati</taxon>
        <taxon>Pseudomonadota</taxon>
        <taxon>Gammaproteobacteria</taxon>
        <taxon>Lysobacterales</taxon>
        <taxon>Lysobacteraceae</taxon>
        <taxon>Arenimonas</taxon>
    </lineage>
</organism>
<name>A0A091BH60_9GAMM</name>
<gene>
    <name evidence="4" type="ORF">P873_00560</name>
</gene>
<proteinExistence type="predicted"/>
<evidence type="ECO:0000256" key="1">
    <source>
        <dbReference type="ARBA" id="ARBA00022679"/>
    </source>
</evidence>